<name>A0A5E4W0Q4_9BURK</name>
<dbReference type="SUPFAM" id="SSF51182">
    <property type="entry name" value="RmlC-like cupins"/>
    <property type="match status" value="1"/>
</dbReference>
<feature type="signal peptide" evidence="1">
    <location>
        <begin position="1"/>
        <end position="30"/>
    </location>
</feature>
<evidence type="ECO:0000313" key="3">
    <source>
        <dbReference type="EMBL" id="VVE18457.1"/>
    </source>
</evidence>
<dbReference type="PANTHER" id="PTHR38599:SF1">
    <property type="entry name" value="CUPIN DOMAIN PROTEIN (AFU_ORTHOLOGUE AFUA_3G13620)"/>
    <property type="match status" value="1"/>
</dbReference>
<proteinExistence type="predicted"/>
<feature type="chain" id="PRO_5022672688" evidence="1">
    <location>
        <begin position="31"/>
        <end position="159"/>
    </location>
</feature>
<dbReference type="PANTHER" id="PTHR38599">
    <property type="entry name" value="CUPIN DOMAIN PROTEIN (AFU_ORTHOLOGUE AFUA_3G13620)"/>
    <property type="match status" value="1"/>
</dbReference>
<dbReference type="InterPro" id="IPR011051">
    <property type="entry name" value="RmlC_Cupin_sf"/>
</dbReference>
<dbReference type="Gene3D" id="2.60.120.10">
    <property type="entry name" value="Jelly Rolls"/>
    <property type="match status" value="1"/>
</dbReference>
<dbReference type="InterPro" id="IPR013096">
    <property type="entry name" value="Cupin_2"/>
</dbReference>
<evidence type="ECO:0000313" key="4">
    <source>
        <dbReference type="Proteomes" id="UP000333828"/>
    </source>
</evidence>
<feature type="domain" description="Cupin type-2" evidence="2">
    <location>
        <begin position="61"/>
        <end position="134"/>
    </location>
</feature>
<dbReference type="InterPro" id="IPR014710">
    <property type="entry name" value="RmlC-like_jellyroll"/>
</dbReference>
<dbReference type="RefSeq" id="WP_150684708.1">
    <property type="nucleotide sequence ID" value="NZ_CABPSI010000003.1"/>
</dbReference>
<dbReference type="CDD" id="cd02234">
    <property type="entry name" value="cupin_BLR7677-like"/>
    <property type="match status" value="1"/>
</dbReference>
<dbReference type="AlphaFoldDB" id="A0A5E4W0Q4"/>
<keyword evidence="4" id="KW-1185">Reference proteome</keyword>
<organism evidence="3 4">
    <name type="scientific">Pandoraea iniqua</name>
    <dbReference type="NCBI Taxonomy" id="2508288"/>
    <lineage>
        <taxon>Bacteria</taxon>
        <taxon>Pseudomonadati</taxon>
        <taxon>Pseudomonadota</taxon>
        <taxon>Betaproteobacteria</taxon>
        <taxon>Burkholderiales</taxon>
        <taxon>Burkholderiaceae</taxon>
        <taxon>Pandoraea</taxon>
    </lineage>
</organism>
<gene>
    <name evidence="3" type="ORF">PIN31115_03001</name>
</gene>
<evidence type="ECO:0000256" key="1">
    <source>
        <dbReference type="SAM" id="SignalP"/>
    </source>
</evidence>
<dbReference type="Pfam" id="PF07883">
    <property type="entry name" value="Cupin_2"/>
    <property type="match status" value="1"/>
</dbReference>
<dbReference type="EMBL" id="CABPSI010000003">
    <property type="protein sequence ID" value="VVE18457.1"/>
    <property type="molecule type" value="Genomic_DNA"/>
</dbReference>
<evidence type="ECO:0000259" key="2">
    <source>
        <dbReference type="Pfam" id="PF07883"/>
    </source>
</evidence>
<accession>A0A5E4W0Q4</accession>
<keyword evidence="1" id="KW-0732">Signal</keyword>
<dbReference type="Proteomes" id="UP000333828">
    <property type="component" value="Unassembled WGS sequence"/>
</dbReference>
<protein>
    <submittedName>
        <fullName evidence="3">Cupin</fullName>
    </submittedName>
</protein>
<sequence length="159" mass="16537">MKSRFIISLAVTVAAVAANLSLVAPASAHGAPNAHSSGETVTPNFAHALPNVPGKSLEAVVVDYAPGGASLPHAHAKSAFIYAYVVAGEIESQVDDEPKRVYRAGEAFFETPGAIHRVSRNASKTKPAKLLAVFVVDTQDKNLTTPLPAAGATKENSHE</sequence>
<reference evidence="3 4" key="1">
    <citation type="submission" date="2019-08" db="EMBL/GenBank/DDBJ databases">
        <authorList>
            <person name="Peeters C."/>
        </authorList>
    </citation>
    <scope>NUCLEOTIDE SEQUENCE [LARGE SCALE GENOMIC DNA]</scope>
    <source>
        <strain evidence="3 4">LMG 31115</strain>
    </source>
</reference>